<reference evidence="5 6" key="1">
    <citation type="submission" date="2018-06" db="EMBL/GenBank/DDBJ databases">
        <authorList>
            <consortium name="Pathogen Informatics"/>
            <person name="Doyle S."/>
        </authorList>
    </citation>
    <scope>NUCLEOTIDE SEQUENCE [LARGE SCALE GENOMIC DNA]</scope>
    <source>
        <strain evidence="5 6">NCTC13316</strain>
    </source>
</reference>
<dbReference type="PANTHER" id="PTHR47918:SF1">
    <property type="entry name" value="DNA-BINDING PROTEIN FIS"/>
    <property type="match status" value="1"/>
</dbReference>
<dbReference type="Proteomes" id="UP000254794">
    <property type="component" value="Unassembled WGS sequence"/>
</dbReference>
<name>A0A378JN74_9GAMM</name>
<dbReference type="InterPro" id="IPR005412">
    <property type="entry name" value="Fis_DNA-bd"/>
</dbReference>
<evidence type="ECO:0000256" key="2">
    <source>
        <dbReference type="ARBA" id="ARBA00023125"/>
    </source>
</evidence>
<feature type="domain" description="DNA binding HTH" evidence="4">
    <location>
        <begin position="45"/>
        <end position="85"/>
    </location>
</feature>
<dbReference type="InterPro" id="IPR009057">
    <property type="entry name" value="Homeodomain-like_sf"/>
</dbReference>
<dbReference type="PRINTS" id="PR01591">
    <property type="entry name" value="DNABINDNGFIS"/>
</dbReference>
<dbReference type="InterPro" id="IPR002197">
    <property type="entry name" value="HTH_Fis"/>
</dbReference>
<dbReference type="AlphaFoldDB" id="A0A378JN74"/>
<dbReference type="RefSeq" id="WP_115332234.1">
    <property type="nucleotide sequence ID" value="NZ_CAAAHP010000003.1"/>
</dbReference>
<evidence type="ECO:0000256" key="3">
    <source>
        <dbReference type="ARBA" id="ARBA00029540"/>
    </source>
</evidence>
<sequence>MTTISNEVGDNTASSSLAASVTQSVQKYFAELKGTDPVDLYQFVLEEIETPLFRAVMEHCKYNQSRAAVMLGISRGTLRTKLRRYFDDKYVGTRD</sequence>
<evidence type="ECO:0000259" key="4">
    <source>
        <dbReference type="Pfam" id="PF02954"/>
    </source>
</evidence>
<dbReference type="Pfam" id="PF02954">
    <property type="entry name" value="HTH_8"/>
    <property type="match status" value="1"/>
</dbReference>
<dbReference type="OrthoDB" id="9802388at2"/>
<evidence type="ECO:0000313" key="6">
    <source>
        <dbReference type="Proteomes" id="UP000254794"/>
    </source>
</evidence>
<keyword evidence="2 5" id="KW-0238">DNA-binding</keyword>
<dbReference type="Gene3D" id="1.10.10.60">
    <property type="entry name" value="Homeodomain-like"/>
    <property type="match status" value="1"/>
</dbReference>
<organism evidence="5 6">
    <name type="scientific">Legionella busanensis</name>
    <dbReference type="NCBI Taxonomy" id="190655"/>
    <lineage>
        <taxon>Bacteria</taxon>
        <taxon>Pseudomonadati</taxon>
        <taxon>Pseudomonadota</taxon>
        <taxon>Gammaproteobacteria</taxon>
        <taxon>Legionellales</taxon>
        <taxon>Legionellaceae</taxon>
        <taxon>Legionella</taxon>
    </lineage>
</organism>
<evidence type="ECO:0000313" key="5">
    <source>
        <dbReference type="EMBL" id="STX52704.1"/>
    </source>
</evidence>
<comment type="similarity">
    <text evidence="1">Belongs to the transcriptional regulatory Fis family.</text>
</comment>
<dbReference type="GO" id="GO:0006355">
    <property type="term" value="P:regulation of DNA-templated transcription"/>
    <property type="evidence" value="ECO:0007669"/>
    <property type="project" value="InterPro"/>
</dbReference>
<dbReference type="SUPFAM" id="SSF46689">
    <property type="entry name" value="Homeodomain-like"/>
    <property type="match status" value="1"/>
</dbReference>
<dbReference type="EMBL" id="UGOD01000001">
    <property type="protein sequence ID" value="STX52704.1"/>
    <property type="molecule type" value="Genomic_DNA"/>
</dbReference>
<dbReference type="PIRSF" id="PIRSF002097">
    <property type="entry name" value="DNA-binding_Fis"/>
    <property type="match status" value="1"/>
</dbReference>
<accession>A0A378JN74</accession>
<dbReference type="PANTHER" id="PTHR47918">
    <property type="entry name" value="DNA-BINDING PROTEIN FIS"/>
    <property type="match status" value="1"/>
</dbReference>
<keyword evidence="6" id="KW-1185">Reference proteome</keyword>
<dbReference type="GO" id="GO:0043565">
    <property type="term" value="F:sequence-specific DNA binding"/>
    <property type="evidence" value="ECO:0007669"/>
    <property type="project" value="InterPro"/>
</dbReference>
<proteinExistence type="inferred from homology"/>
<gene>
    <name evidence="5" type="primary">fis_3</name>
    <name evidence="5" type="ORF">NCTC13316_02827</name>
</gene>
<protein>
    <recommendedName>
        <fullName evidence="3">Putative Fis-like DNA-binding protein</fullName>
    </recommendedName>
</protein>
<evidence type="ECO:0000256" key="1">
    <source>
        <dbReference type="ARBA" id="ARBA00008559"/>
    </source>
</evidence>
<dbReference type="InterPro" id="IPR050207">
    <property type="entry name" value="Trans_regulatory_Fis"/>
</dbReference>
<dbReference type="PRINTS" id="PR01590">
    <property type="entry name" value="HTHFIS"/>
</dbReference>